<name>A0A173QY88_ANAHA</name>
<evidence type="ECO:0000256" key="1">
    <source>
        <dbReference type="SAM" id="MobiDB-lite"/>
    </source>
</evidence>
<dbReference type="InterPro" id="IPR002035">
    <property type="entry name" value="VWF_A"/>
</dbReference>
<dbReference type="CDD" id="cd01454">
    <property type="entry name" value="vWA_norD_type"/>
    <property type="match status" value="1"/>
</dbReference>
<gene>
    <name evidence="3" type="ORF">ERS852425_00128</name>
</gene>
<dbReference type="Proteomes" id="UP000095598">
    <property type="component" value="Unassembled WGS sequence"/>
</dbReference>
<evidence type="ECO:0000259" key="2">
    <source>
        <dbReference type="PROSITE" id="PS50234"/>
    </source>
</evidence>
<feature type="domain" description="VWFA" evidence="2">
    <location>
        <begin position="526"/>
        <end position="705"/>
    </location>
</feature>
<dbReference type="PROSITE" id="PS50234">
    <property type="entry name" value="VWFA"/>
    <property type="match status" value="1"/>
</dbReference>
<dbReference type="InterPro" id="IPR051928">
    <property type="entry name" value="NorD/CobT"/>
</dbReference>
<protein>
    <submittedName>
        <fullName evidence="3">Nitric oxide reductase activation protein</fullName>
    </submittedName>
</protein>
<organism evidence="3 4">
    <name type="scientific">Anaerostipes hadrus</name>
    <dbReference type="NCBI Taxonomy" id="649756"/>
    <lineage>
        <taxon>Bacteria</taxon>
        <taxon>Bacillati</taxon>
        <taxon>Bacillota</taxon>
        <taxon>Clostridia</taxon>
        <taxon>Lachnospirales</taxon>
        <taxon>Lachnospiraceae</taxon>
        <taxon>Anaerostipes</taxon>
    </lineage>
</organism>
<dbReference type="PANTHER" id="PTHR41248">
    <property type="entry name" value="NORD PROTEIN"/>
    <property type="match status" value="1"/>
</dbReference>
<dbReference type="Gene3D" id="3.40.50.410">
    <property type="entry name" value="von Willebrand factor, type A domain"/>
    <property type="match status" value="1"/>
</dbReference>
<dbReference type="GeneID" id="92823436"/>
<dbReference type="InterPro" id="IPR025861">
    <property type="entry name" value="CobT_VWA_dom"/>
</dbReference>
<dbReference type="RefSeq" id="WP_005333469.1">
    <property type="nucleotide sequence ID" value="NZ_CYXT01000001.1"/>
</dbReference>
<dbReference type="Pfam" id="PF11775">
    <property type="entry name" value="CobT_C"/>
    <property type="match status" value="1"/>
</dbReference>
<dbReference type="InterPro" id="IPR036465">
    <property type="entry name" value="vWFA_dom_sf"/>
</dbReference>
<accession>A0A173QY88</accession>
<evidence type="ECO:0000313" key="4">
    <source>
        <dbReference type="Proteomes" id="UP000095598"/>
    </source>
</evidence>
<dbReference type="EMBL" id="CYXT01000001">
    <property type="protein sequence ID" value="CUM70545.1"/>
    <property type="molecule type" value="Genomic_DNA"/>
</dbReference>
<dbReference type="PANTHER" id="PTHR41248:SF1">
    <property type="entry name" value="NORD PROTEIN"/>
    <property type="match status" value="1"/>
</dbReference>
<dbReference type="SMART" id="SM00327">
    <property type="entry name" value="VWA"/>
    <property type="match status" value="1"/>
</dbReference>
<proteinExistence type="predicted"/>
<evidence type="ECO:0000313" key="3">
    <source>
        <dbReference type="EMBL" id="CUM70545.1"/>
    </source>
</evidence>
<feature type="region of interest" description="Disordered" evidence="1">
    <location>
        <begin position="309"/>
        <end position="352"/>
    </location>
</feature>
<dbReference type="SUPFAM" id="SSF53300">
    <property type="entry name" value="vWA-like"/>
    <property type="match status" value="1"/>
</dbReference>
<dbReference type="AlphaFoldDB" id="A0A173QY88"/>
<reference evidence="3 4" key="1">
    <citation type="submission" date="2015-09" db="EMBL/GenBank/DDBJ databases">
        <authorList>
            <consortium name="Pathogen Informatics"/>
        </authorList>
    </citation>
    <scope>NUCLEOTIDE SEQUENCE [LARGE SCALE GENOMIC DNA]</scope>
    <source>
        <strain evidence="3 4">2789STDY5608868</strain>
    </source>
</reference>
<sequence>MNHSQRNLKKLIRAKEDSIADEELFLSAAYQKYQTSLARAVTGRYRYGLQVLLDWDISEQAGVAYTDNYKVHLNAANPITQSFPTRFLRSQSLTGLTGHEVGHLLYSDFTAHAVHLRSLENGSFYPKEPELSLPAYQTALEEIKEVLEEKDKAGCLTLARCAATFQNILEDIHIEDRMCEEFHGTFRQGIELNNLRMSEQIPSIQEQIDKEYQPFSIIANLILSYCRTGNINNPTGYQGDYLDTISDCTDLLDTAMESEKGTDRMLVSNALLALTWNYIQPLIEKTREELEMHGEDSAADALEDLLGDEVSSGAPLPTGKSGAIPKNIKPASPKGSGNDEGNAPSGPRTKEDAIEEAKQVLSEEGGRIALTKTNTILDENNPGVTYVSQYQGSGYEHAAEDLFRILNDVAAEKVQEDCQTELTEELQKTANDIHYGNAHAGIHVTIHRLTSVSDYLKNEYQTVAPPLLRASKKLQSTILPLLKEEQQGGKQKNLLFGKRLDSHALYKTDGTIFTRTRLPGEEKRLAVALLIDESGSMGWGDRMTHARKTAIVLYDFCKSLGIPITIYGHSTDAGGVALYSYAEFDSVDNEDCYRLMDMCDRNGNRDGAALRFVAEHLCTRPELQKLLILISDGQPADYGYSGTEAEADLRGIKKEYEKRDVILFAAAIGDDKENIRRIYKDGFLDITKLEELPKNMAQLVKQHLK</sequence>